<dbReference type="EMBL" id="IACI01072012">
    <property type="protein sequence ID" value="LAA28727.1"/>
    <property type="molecule type" value="Transcribed_RNA"/>
</dbReference>
<reference evidence="2" key="2">
    <citation type="submission" date="2017-12" db="EMBL/GenBank/DDBJ databases">
        <title>Coralsnake Venomics: Analyses of Venom Gland Transcriptomes and Proteomes of Six Brazilian Taxa.</title>
        <authorList>
            <person name="Aird S.D."/>
            <person name="Jorge da Silva N."/>
            <person name="Qiu L."/>
            <person name="Villar-Briones A."/>
            <person name="Aparecida-Saddi V."/>
            <person name="Campos-Telles M.P."/>
            <person name="Grau M."/>
            <person name="Mikheyev A.S."/>
        </authorList>
    </citation>
    <scope>NUCLEOTIDE SEQUENCE</scope>
    <source>
        <tissue evidence="2">Venom_gland</tissue>
    </source>
</reference>
<feature type="region of interest" description="Disordered" evidence="1">
    <location>
        <begin position="81"/>
        <end position="125"/>
    </location>
</feature>
<feature type="region of interest" description="Disordered" evidence="1">
    <location>
        <begin position="1"/>
        <end position="66"/>
    </location>
</feature>
<organism evidence="2">
    <name type="scientific">Micrurus carvalhoi</name>
    <dbReference type="NCBI Taxonomy" id="3147026"/>
    <lineage>
        <taxon>Eukaryota</taxon>
        <taxon>Metazoa</taxon>
        <taxon>Chordata</taxon>
        <taxon>Craniata</taxon>
        <taxon>Vertebrata</taxon>
        <taxon>Euteleostomi</taxon>
        <taxon>Lepidosauria</taxon>
        <taxon>Squamata</taxon>
        <taxon>Bifurcata</taxon>
        <taxon>Unidentata</taxon>
        <taxon>Episquamata</taxon>
        <taxon>Toxicofera</taxon>
        <taxon>Serpentes</taxon>
        <taxon>Colubroidea</taxon>
        <taxon>Elapidae</taxon>
        <taxon>Elapinae</taxon>
        <taxon>Micrurus</taxon>
    </lineage>
</organism>
<name>A0A2H6NEK7_9SAUR</name>
<evidence type="ECO:0000256" key="1">
    <source>
        <dbReference type="SAM" id="MobiDB-lite"/>
    </source>
</evidence>
<reference evidence="2" key="1">
    <citation type="submission" date="2017-07" db="EMBL/GenBank/DDBJ databases">
        <authorList>
            <person name="Mikheyev A."/>
            <person name="Grau M."/>
        </authorList>
    </citation>
    <scope>NUCLEOTIDE SEQUENCE</scope>
    <source>
        <tissue evidence="2">Venom_gland</tissue>
    </source>
</reference>
<feature type="compositionally biased region" description="Polar residues" evidence="1">
    <location>
        <begin position="92"/>
        <end position="101"/>
    </location>
</feature>
<dbReference type="AlphaFoldDB" id="A0A2H6NEK7"/>
<proteinExistence type="predicted"/>
<feature type="compositionally biased region" description="Basic and acidic residues" evidence="1">
    <location>
        <begin position="43"/>
        <end position="53"/>
    </location>
</feature>
<sequence>MLAEAECSSETLCQTEEPKETINHQIPESIKDDPEVNLPPNPDETKLDPRSDDDTNFEESEDELRDELVESLENVVTFLEEEISKSPIELANTEQPSTANSKRTKSNDSLEDNNYLTGEKQSAIS</sequence>
<feature type="compositionally biased region" description="Polar residues" evidence="1">
    <location>
        <begin position="112"/>
        <end position="125"/>
    </location>
</feature>
<feature type="compositionally biased region" description="Acidic residues" evidence="1">
    <location>
        <begin position="54"/>
        <end position="65"/>
    </location>
</feature>
<protein>
    <submittedName>
        <fullName evidence="2">Uncharacterized protein</fullName>
    </submittedName>
</protein>
<accession>A0A2H6NEK7</accession>
<evidence type="ECO:0000313" key="2">
    <source>
        <dbReference type="EMBL" id="LAA28727.1"/>
    </source>
</evidence>